<organism evidence="2 3">
    <name type="scientific">Brachybacterium muris UCD-AY4</name>
    <dbReference type="NCBI Taxonomy" id="1249481"/>
    <lineage>
        <taxon>Bacteria</taxon>
        <taxon>Bacillati</taxon>
        <taxon>Actinomycetota</taxon>
        <taxon>Actinomycetes</taxon>
        <taxon>Micrococcales</taxon>
        <taxon>Dermabacteraceae</taxon>
        <taxon>Brachybacterium</taxon>
    </lineage>
</organism>
<dbReference type="Proteomes" id="UP000019754">
    <property type="component" value="Unassembled WGS sequence"/>
</dbReference>
<evidence type="ECO:0000259" key="1">
    <source>
        <dbReference type="Pfam" id="PF02254"/>
    </source>
</evidence>
<sequence length="215" mass="23654">MRSVVVLGLGRFGSALAVELTRLGVEVLGVDQDETVVQDHDGRLTHVVRADITREEVHSQLGVRDADRVVVAVGGRLEASVLACSHLLRAGVEDLWAKAESADHAQILDQLGVANVIKPQHETGQRVAHRIADRAEEWVTYGRGFAMGLFPVPNRLLHRTAADARIAERFDVRLIARCPAGRDWEYVSLQTTFNPGDQLIVAGQEANLERFGRLD</sequence>
<keyword evidence="3" id="KW-1185">Reference proteome</keyword>
<evidence type="ECO:0000313" key="2">
    <source>
        <dbReference type="EMBL" id="EYT49651.1"/>
    </source>
</evidence>
<gene>
    <name evidence="2" type="ORF">D641_0107425</name>
</gene>
<comment type="caution">
    <text evidence="2">The sequence shown here is derived from an EMBL/GenBank/DDBJ whole genome shotgun (WGS) entry which is preliminary data.</text>
</comment>
<reference evidence="2 3" key="1">
    <citation type="journal article" date="2013" name="Genome Announc.">
        <title>Draft genome sequence of an Actinobacterium, Brachybacterium muris strain UCD-AY4.</title>
        <authorList>
            <person name="Lo J.R."/>
            <person name="Lang J.M."/>
            <person name="Darling A.E."/>
            <person name="Eisen J.A."/>
            <person name="Coil D.A."/>
        </authorList>
    </citation>
    <scope>NUCLEOTIDE SEQUENCE [LARGE SCALE GENOMIC DNA]</scope>
    <source>
        <strain evidence="2 3">UCD-AY4</strain>
    </source>
</reference>
<feature type="domain" description="RCK N-terminal" evidence="1">
    <location>
        <begin position="4"/>
        <end position="119"/>
    </location>
</feature>
<dbReference type="EMBL" id="AORC01000008">
    <property type="protein sequence ID" value="EYT49651.1"/>
    <property type="molecule type" value="Genomic_DNA"/>
</dbReference>
<protein>
    <submittedName>
        <fullName evidence="2">Potassium transporter</fullName>
    </submittedName>
</protein>
<dbReference type="Gene3D" id="3.40.50.720">
    <property type="entry name" value="NAD(P)-binding Rossmann-like Domain"/>
    <property type="match status" value="1"/>
</dbReference>
<dbReference type="HOGENOM" id="CLU_046525_3_1_11"/>
<proteinExistence type="predicted"/>
<dbReference type="PANTHER" id="PTHR43833:SF7">
    <property type="entry name" value="KTR SYSTEM POTASSIUM UPTAKE PROTEIN C"/>
    <property type="match status" value="1"/>
</dbReference>
<evidence type="ECO:0000313" key="3">
    <source>
        <dbReference type="Proteomes" id="UP000019754"/>
    </source>
</evidence>
<name>A0A022L1H8_9MICO</name>
<dbReference type="Gene3D" id="3.30.70.1450">
    <property type="entry name" value="Regulator of K+ conductance, C-terminal domain"/>
    <property type="match status" value="1"/>
</dbReference>
<dbReference type="Pfam" id="PF02254">
    <property type="entry name" value="TrkA_N"/>
    <property type="match status" value="1"/>
</dbReference>
<dbReference type="InterPro" id="IPR036291">
    <property type="entry name" value="NAD(P)-bd_dom_sf"/>
</dbReference>
<dbReference type="InterPro" id="IPR036721">
    <property type="entry name" value="RCK_C_sf"/>
</dbReference>
<dbReference type="RefSeq" id="WP_017825014.1">
    <property type="nucleotide sequence ID" value="NZ_KB403093.1"/>
</dbReference>
<dbReference type="PANTHER" id="PTHR43833">
    <property type="entry name" value="POTASSIUM CHANNEL PROTEIN 2-RELATED-RELATED"/>
    <property type="match status" value="1"/>
</dbReference>
<accession>A0A022L1H8</accession>
<dbReference type="InterPro" id="IPR003148">
    <property type="entry name" value="RCK_N"/>
</dbReference>
<dbReference type="InterPro" id="IPR050721">
    <property type="entry name" value="Trk_Ktr_HKT_K-transport"/>
</dbReference>
<dbReference type="SUPFAM" id="SSF116726">
    <property type="entry name" value="TrkA C-terminal domain-like"/>
    <property type="match status" value="1"/>
</dbReference>
<dbReference type="GO" id="GO:0006813">
    <property type="term" value="P:potassium ion transport"/>
    <property type="evidence" value="ECO:0007669"/>
    <property type="project" value="InterPro"/>
</dbReference>
<dbReference type="SUPFAM" id="SSF51735">
    <property type="entry name" value="NAD(P)-binding Rossmann-fold domains"/>
    <property type="match status" value="1"/>
</dbReference>
<dbReference type="STRING" id="1249481.D641_0107425"/>
<dbReference type="AlphaFoldDB" id="A0A022L1H8"/>